<dbReference type="PANTHER" id="PTHR46825">
    <property type="entry name" value="D-ALANYL-D-ALANINE-CARBOXYPEPTIDASE/ENDOPEPTIDASE AMPH"/>
    <property type="match status" value="1"/>
</dbReference>
<organism evidence="2 3">
    <name type="scientific">Lentzea kristufekii</name>
    <dbReference type="NCBI Taxonomy" id="3095430"/>
    <lineage>
        <taxon>Bacteria</taxon>
        <taxon>Bacillati</taxon>
        <taxon>Actinomycetota</taxon>
        <taxon>Actinomycetes</taxon>
        <taxon>Pseudonocardiales</taxon>
        <taxon>Pseudonocardiaceae</taxon>
        <taxon>Lentzea</taxon>
    </lineage>
</organism>
<evidence type="ECO:0000259" key="1">
    <source>
        <dbReference type="Pfam" id="PF00144"/>
    </source>
</evidence>
<dbReference type="RefSeq" id="WP_319986780.1">
    <property type="nucleotide sequence ID" value="NZ_JAXAVV010000013.1"/>
</dbReference>
<accession>A0ABU4TY02</accession>
<reference evidence="2 3" key="1">
    <citation type="submission" date="2023-11" db="EMBL/GenBank/DDBJ databases">
        <title>Lentzea sokolovensis, sp. nov., Lentzea kristufkii, sp. nov., and Lentzea miocenensis, sp. nov., rare actinobacteria from Sokolov Coal Basin, Miocene lacustrine sediment, Czech Republic.</title>
        <authorList>
            <person name="Lara A."/>
            <person name="Kotroba L."/>
            <person name="Nouioui I."/>
            <person name="Neumann-Schaal M."/>
            <person name="Mast Y."/>
            <person name="Chronakova A."/>
        </authorList>
    </citation>
    <scope>NUCLEOTIDE SEQUENCE [LARGE SCALE GENOMIC DNA]</scope>
    <source>
        <strain evidence="2 3">BCCO 10_0798</strain>
    </source>
</reference>
<proteinExistence type="predicted"/>
<dbReference type="Gene3D" id="3.40.710.10">
    <property type="entry name" value="DD-peptidase/beta-lactamase superfamily"/>
    <property type="match status" value="1"/>
</dbReference>
<dbReference type="InterPro" id="IPR012338">
    <property type="entry name" value="Beta-lactam/transpept-like"/>
</dbReference>
<dbReference type="GO" id="GO:0016787">
    <property type="term" value="F:hydrolase activity"/>
    <property type="evidence" value="ECO:0007669"/>
    <property type="project" value="UniProtKB-KW"/>
</dbReference>
<gene>
    <name evidence="2" type="ORF">SK571_26460</name>
</gene>
<dbReference type="Pfam" id="PF00144">
    <property type="entry name" value="Beta-lactamase"/>
    <property type="match status" value="1"/>
</dbReference>
<dbReference type="InterPro" id="IPR050491">
    <property type="entry name" value="AmpC-like"/>
</dbReference>
<dbReference type="EC" id="3.1.1.103" evidence="2"/>
<keyword evidence="2" id="KW-0378">Hydrolase</keyword>
<dbReference type="PANTHER" id="PTHR46825:SF8">
    <property type="entry name" value="BETA-LACTAMASE-RELATED"/>
    <property type="match status" value="1"/>
</dbReference>
<reference evidence="2 3" key="2">
    <citation type="submission" date="2023-11" db="EMBL/GenBank/DDBJ databases">
        <authorList>
            <person name="Lara A.C."/>
            <person name="Chronakova A."/>
        </authorList>
    </citation>
    <scope>NUCLEOTIDE SEQUENCE [LARGE SCALE GENOMIC DNA]</scope>
    <source>
        <strain evidence="2 3">BCCO 10_0798</strain>
    </source>
</reference>
<protein>
    <submittedName>
        <fullName evidence="2">Serine hydrolase domain-containing protein</fullName>
        <ecNumber evidence="2">3.1.1.103</ecNumber>
    </submittedName>
</protein>
<evidence type="ECO:0000313" key="2">
    <source>
        <dbReference type="EMBL" id="MDX8052934.1"/>
    </source>
</evidence>
<keyword evidence="3" id="KW-1185">Reference proteome</keyword>
<feature type="domain" description="Beta-lactamase-related" evidence="1">
    <location>
        <begin position="21"/>
        <end position="312"/>
    </location>
</feature>
<dbReference type="InterPro" id="IPR001466">
    <property type="entry name" value="Beta-lactam-related"/>
</dbReference>
<dbReference type="EMBL" id="JAXAVV010000013">
    <property type="protein sequence ID" value="MDX8052934.1"/>
    <property type="molecule type" value="Genomic_DNA"/>
</dbReference>
<name>A0ABU4TY02_9PSEU</name>
<evidence type="ECO:0000313" key="3">
    <source>
        <dbReference type="Proteomes" id="UP001271792"/>
    </source>
</evidence>
<dbReference type="SUPFAM" id="SSF56601">
    <property type="entry name" value="beta-lactamase/transpeptidase-like"/>
    <property type="match status" value="1"/>
</dbReference>
<comment type="caution">
    <text evidence="2">The sequence shown here is derived from an EMBL/GenBank/DDBJ whole genome shotgun (WGS) entry which is preliminary data.</text>
</comment>
<sequence>MGALRQGGGAAVNAAEWIASRLPELLEEHGVVGAQLAVLADGEIIDAAAGVLDAGTRAPVTTESLFQIASITKVWTATLVQELVNEGRLDLDAPVRDVLPGFRPVITPRQLLTHTSGLDGDLFHDTGSGDDAVEKFVARLADAAQIAPPGELWSYCNSGFTVLGRIVEVLRGKPFNAVLEERLAAPLRLTVATTYAERTASHAVGHEDGRPVTDPGPESDWPAGSALAMSARDLLAFARMHLATPTFAVMREPQVLLPDFGNRASWGLGWELPDYSGGPVIGHHGANRGLASFLRVAPERGIAVALLTNGGAAREVFDHVIENVFSELAGVRRPEPPTPPDAPEPVNERFLGSYRCAGHEVVVTQADHGRVRVDLDGEEREFVALRDDAVIALERPHTVLVLMGDLVHFGRAAARIWEPPGGET</sequence>
<dbReference type="Proteomes" id="UP001271792">
    <property type="component" value="Unassembled WGS sequence"/>
</dbReference>